<evidence type="ECO:0000256" key="2">
    <source>
        <dbReference type="ARBA" id="ARBA00018426"/>
    </source>
</evidence>
<dbReference type="Gene3D" id="3.40.50.620">
    <property type="entry name" value="HUPs"/>
    <property type="match status" value="1"/>
</dbReference>
<feature type="domain" description="Diphthamide synthase" evidence="6">
    <location>
        <begin position="97"/>
        <end position="248"/>
    </location>
</feature>
<sequence length="646" mass="69484">MGGLNVVALISGGKDSLFSVLHCQANGHQVIALANLHPPHDSESGPSEDLESYMYQTVGHAVIPLYEKALALPLYRQEITGSAVNQQKSYGPATAIDGSSEDETECLLPLLRKTLAAHPEINAVSTGAILSDYQRTRVESIALRLGLTPLSYLWQWPTLPPQTQTSLLEDMAAIGQDARIIKVASGGLDDSFLWQNVADRLTINRLSKAAERFGQIGDGAVLGEGGEYETLAIDGPAPLWKGRIVVPEGHVSSVQGEAGSASIRLRNPSFVPHDSEAQPANGVRIPLVLEPRFQVMAEDILSESKDQLEKQPPLDLAISVPKESTNCATILSGVTAPGIDAAEQARGIMDQITSDLKIQGHEASDIVYTIIVLRSMSDFAAVNAVYGSCFTKPNPPARLTIACADVLPQNALLSISTISSKARREGMHVQSRSYWAPANIGPYSQAIKISSEPAASPIAGCVYIAGQIPLTPASMELPPPSPSPQETFAHQAVLALQHLDRIGRAMKVKQWVFGIAFVTAPTEKAALSTRTKILRRAWQGFHQPQSAGKSSSDDSECEDFDVWHLTHGSSAAPWRVDNRAEEVKMSETGGSIPRLVVIQVDSLPRGSDVEWVGHGKSIPGEDSSVPLHVRSLLYAFRTRILAEEAD</sequence>
<dbReference type="InterPro" id="IPR014729">
    <property type="entry name" value="Rossmann-like_a/b/a_fold"/>
</dbReference>
<dbReference type="CDD" id="cd06155">
    <property type="entry name" value="eu_AANH_C_1"/>
    <property type="match status" value="1"/>
</dbReference>
<dbReference type="Proteomes" id="UP001296104">
    <property type="component" value="Unassembled WGS sequence"/>
</dbReference>
<dbReference type="InterPro" id="IPR030662">
    <property type="entry name" value="DPH6/MJ0570"/>
</dbReference>
<evidence type="ECO:0000256" key="3">
    <source>
        <dbReference type="ARBA" id="ARBA00029814"/>
    </source>
</evidence>
<evidence type="ECO:0000313" key="8">
    <source>
        <dbReference type="Proteomes" id="UP001296104"/>
    </source>
</evidence>
<dbReference type="InterPro" id="IPR035959">
    <property type="entry name" value="RutC-like_sf"/>
</dbReference>
<dbReference type="InterPro" id="IPR002761">
    <property type="entry name" value="Diphthami_syn_dom"/>
</dbReference>
<dbReference type="PANTHER" id="PTHR12196">
    <property type="entry name" value="DOMAIN OF UNKNOWN FUNCTION 71 DUF71 -CONTAINING PROTEIN"/>
    <property type="match status" value="1"/>
</dbReference>
<name>A0AAI9E857_9PEZI</name>
<comment type="catalytic activity">
    <reaction evidence="5">
        <text>diphthine-[translation elongation factor 2] + NH4(+) + ATP = diphthamide-[translation elongation factor 2] + AMP + diphosphate + H(+)</text>
        <dbReference type="Rhea" id="RHEA:19753"/>
        <dbReference type="Rhea" id="RHEA-COMP:10172"/>
        <dbReference type="Rhea" id="RHEA-COMP:10174"/>
        <dbReference type="ChEBI" id="CHEBI:15378"/>
        <dbReference type="ChEBI" id="CHEBI:16692"/>
        <dbReference type="ChEBI" id="CHEBI:28938"/>
        <dbReference type="ChEBI" id="CHEBI:30616"/>
        <dbReference type="ChEBI" id="CHEBI:33019"/>
        <dbReference type="ChEBI" id="CHEBI:82696"/>
        <dbReference type="ChEBI" id="CHEBI:456215"/>
        <dbReference type="EC" id="6.3.1.14"/>
    </reaction>
</comment>
<dbReference type="EMBL" id="CAVMBE010000006">
    <property type="protein sequence ID" value="CAK3850960.1"/>
    <property type="molecule type" value="Genomic_DNA"/>
</dbReference>
<reference evidence="7" key="1">
    <citation type="submission" date="2023-11" db="EMBL/GenBank/DDBJ databases">
        <authorList>
            <person name="Alioto T."/>
            <person name="Alioto T."/>
            <person name="Gomez Garrido J."/>
        </authorList>
    </citation>
    <scope>NUCLEOTIDE SEQUENCE</scope>
</reference>
<evidence type="ECO:0000313" key="7">
    <source>
        <dbReference type="EMBL" id="CAK3850960.1"/>
    </source>
</evidence>
<dbReference type="SUPFAM" id="SSF52402">
    <property type="entry name" value="Adenine nucleotide alpha hydrolases-like"/>
    <property type="match status" value="1"/>
</dbReference>
<dbReference type="CDD" id="cd01994">
    <property type="entry name" value="AANH_PF0828-like"/>
    <property type="match status" value="1"/>
</dbReference>
<dbReference type="NCBIfam" id="TIGR00290">
    <property type="entry name" value="MJ0570_dom"/>
    <property type="match status" value="1"/>
</dbReference>
<comment type="caution">
    <text evidence="7">The sequence shown here is derived from an EMBL/GenBank/DDBJ whole genome shotgun (WGS) entry which is preliminary data.</text>
</comment>
<evidence type="ECO:0000256" key="1">
    <source>
        <dbReference type="ARBA" id="ARBA00012089"/>
    </source>
</evidence>
<dbReference type="GO" id="GO:0017178">
    <property type="term" value="F:diphthine-ammonia ligase activity"/>
    <property type="evidence" value="ECO:0007669"/>
    <property type="project" value="UniProtKB-EC"/>
</dbReference>
<dbReference type="CDD" id="cd06156">
    <property type="entry name" value="eu_AANH_C_2"/>
    <property type="match status" value="1"/>
</dbReference>
<dbReference type="EC" id="6.3.1.14" evidence="1"/>
<dbReference type="Pfam" id="PF01042">
    <property type="entry name" value="Ribonuc_L-PSP"/>
    <property type="match status" value="1"/>
</dbReference>
<dbReference type="Pfam" id="PF01902">
    <property type="entry name" value="Diphthami_syn_2"/>
    <property type="match status" value="1"/>
</dbReference>
<dbReference type="Gene3D" id="3.90.1490.10">
    <property type="entry name" value="putative n-type atp pyrophosphatase, domain 2"/>
    <property type="match status" value="1"/>
</dbReference>
<gene>
    <name evidence="7" type="ORF">LECACI_7A001658</name>
</gene>
<evidence type="ECO:0000259" key="6">
    <source>
        <dbReference type="Pfam" id="PF01902"/>
    </source>
</evidence>
<dbReference type="AlphaFoldDB" id="A0AAI9E857"/>
<dbReference type="InterPro" id="IPR006175">
    <property type="entry name" value="YjgF/YER057c/UK114"/>
</dbReference>
<dbReference type="PANTHER" id="PTHR12196:SF2">
    <property type="entry name" value="DIPHTHINE--AMMONIA LIGASE"/>
    <property type="match status" value="1"/>
</dbReference>
<keyword evidence="8" id="KW-1185">Reference proteome</keyword>
<dbReference type="GO" id="GO:0017183">
    <property type="term" value="P:protein histidyl modification to diphthamide"/>
    <property type="evidence" value="ECO:0007669"/>
    <property type="project" value="TreeGrafter"/>
</dbReference>
<protein>
    <recommendedName>
        <fullName evidence="2">Diphthine--ammonia ligase</fullName>
        <ecNumber evidence="1">6.3.1.14</ecNumber>
    </recommendedName>
    <alternativeName>
        <fullName evidence="3">Diphthamide synthase</fullName>
    </alternativeName>
    <alternativeName>
        <fullName evidence="4">Diphthamide synthetase</fullName>
    </alternativeName>
</protein>
<organism evidence="7 8">
    <name type="scientific">Lecanosticta acicola</name>
    <dbReference type="NCBI Taxonomy" id="111012"/>
    <lineage>
        <taxon>Eukaryota</taxon>
        <taxon>Fungi</taxon>
        <taxon>Dikarya</taxon>
        <taxon>Ascomycota</taxon>
        <taxon>Pezizomycotina</taxon>
        <taxon>Dothideomycetes</taxon>
        <taxon>Dothideomycetidae</taxon>
        <taxon>Mycosphaerellales</taxon>
        <taxon>Mycosphaerellaceae</taxon>
        <taxon>Lecanosticta</taxon>
    </lineage>
</organism>
<dbReference type="FunFam" id="3.40.50.620:FF:000145">
    <property type="entry name" value="ATP-binding domain containing protein"/>
    <property type="match status" value="1"/>
</dbReference>
<dbReference type="SUPFAM" id="SSF55298">
    <property type="entry name" value="YjgF-like"/>
    <property type="match status" value="2"/>
</dbReference>
<dbReference type="Gene3D" id="3.30.1330.40">
    <property type="entry name" value="RutC-like"/>
    <property type="match status" value="2"/>
</dbReference>
<proteinExistence type="predicted"/>
<evidence type="ECO:0000256" key="4">
    <source>
        <dbReference type="ARBA" id="ARBA00031552"/>
    </source>
</evidence>
<accession>A0AAI9E857</accession>
<evidence type="ECO:0000256" key="5">
    <source>
        <dbReference type="ARBA" id="ARBA00048108"/>
    </source>
</evidence>